<sequence length="544" mass="59389">MLLVFYLLLLVNAHVRVDLTAHPHSNEKLTRRDDVKGELSNRDVAYTAEFKIGSEEDTVRVSASTSLNLIWFPIDDCNSYNYKRDTLSDLVQCDSAGVYLPSQLSSFKNTSDVFQWSYDYYDYGAVGYFGTDKVQYGDFSGEITFGIADRADYIGELGLGFPYNQSVSSDSTLKEPSFLEQLVKKGDIKKDAYSFQLGINNASEGTLLLGAVDHSKYKGKLQKVKMVDLYTDGSDSILILLDGYLGDGFSSEMNIPVLVTMDYRSLIFPFGSLDKIYDHLDAVYNQVSYHVVPCSLLNLTELISFYFSGIEIQVPVRDLIVQSPDFGCLISISELDGPYHLGQDILKSAYVVVDLDNKEVALAQATISSNDDIEDIVSEIPLALAAPLYSYTEVAEKYYYSSYYGAWYNSLYDVPSRSSYSTNTGSRSVDLGSTTYDLIYPDATTWYNYFATYASGDDYSDSSETGAASRRSSSTSSLSASGSTTTALGRPQGSGATTGSGTGSSAASTTNSGGTTGTSSPLGNGSAIKCLPLMVLIFSILMMF</sequence>
<dbReference type="GO" id="GO:0004190">
    <property type="term" value="F:aspartic-type endopeptidase activity"/>
    <property type="evidence" value="ECO:0007669"/>
    <property type="project" value="InterPro"/>
</dbReference>
<feature type="compositionally biased region" description="Low complexity" evidence="4">
    <location>
        <begin position="503"/>
        <end position="520"/>
    </location>
</feature>
<dbReference type="GO" id="GO:0006508">
    <property type="term" value="P:proteolysis"/>
    <property type="evidence" value="ECO:0007669"/>
    <property type="project" value="InterPro"/>
</dbReference>
<reference evidence="6 7" key="1">
    <citation type="submission" date="2016-10" db="EMBL/GenBank/DDBJ databases">
        <authorList>
            <person name="de Groot N.N."/>
        </authorList>
    </citation>
    <scope>NUCLEOTIDE SEQUENCE [LARGE SCALE GENOMIC DNA]</scope>
    <source>
        <strain evidence="6 7">CBS 141442</strain>
    </source>
</reference>
<gene>
    <name evidence="6" type="ORF">SAMEA4029010_CIC11G00000000926</name>
</gene>
<organism evidence="6 7">
    <name type="scientific">Sungouiella intermedia</name>
    <dbReference type="NCBI Taxonomy" id="45354"/>
    <lineage>
        <taxon>Eukaryota</taxon>
        <taxon>Fungi</taxon>
        <taxon>Dikarya</taxon>
        <taxon>Ascomycota</taxon>
        <taxon>Saccharomycotina</taxon>
        <taxon>Pichiomycetes</taxon>
        <taxon>Metschnikowiaceae</taxon>
        <taxon>Sungouiella</taxon>
    </lineage>
</organism>
<name>A0A1L0BKW7_9ASCO</name>
<dbReference type="SUPFAM" id="SSF50630">
    <property type="entry name" value="Acid proteases"/>
    <property type="match status" value="1"/>
</dbReference>
<accession>A0A1L0BKW7</accession>
<proteinExistence type="inferred from homology"/>
<comment type="similarity">
    <text evidence="1">Belongs to the peptidase A1 family.</text>
</comment>
<evidence type="ECO:0000256" key="1">
    <source>
        <dbReference type="ARBA" id="ARBA00007447"/>
    </source>
</evidence>
<feature type="disulfide bond" evidence="3">
    <location>
        <begin position="77"/>
        <end position="93"/>
    </location>
</feature>
<evidence type="ECO:0000256" key="3">
    <source>
        <dbReference type="PIRSR" id="PIRSR601461-2"/>
    </source>
</evidence>
<dbReference type="EMBL" id="LT635757">
    <property type="protein sequence ID" value="SGZ50834.1"/>
    <property type="molecule type" value="Genomic_DNA"/>
</dbReference>
<protein>
    <submittedName>
        <fullName evidence="6">CIC11C00000000926</fullName>
    </submittedName>
</protein>
<feature type="domain" description="Peptidase A1" evidence="5">
    <location>
        <begin position="46"/>
        <end position="363"/>
    </location>
</feature>
<keyword evidence="2 3" id="KW-1015">Disulfide bond</keyword>
<dbReference type="PANTHER" id="PTHR47966">
    <property type="entry name" value="BETA-SITE APP-CLEAVING ENZYME, ISOFORM A-RELATED"/>
    <property type="match status" value="1"/>
</dbReference>
<dbReference type="OrthoDB" id="5839471at2759"/>
<dbReference type="InterPro" id="IPR021109">
    <property type="entry name" value="Peptidase_aspartic_dom_sf"/>
</dbReference>
<evidence type="ECO:0000256" key="2">
    <source>
        <dbReference type="ARBA" id="ARBA00023157"/>
    </source>
</evidence>
<feature type="compositionally biased region" description="Low complexity" evidence="4">
    <location>
        <begin position="462"/>
        <end position="495"/>
    </location>
</feature>
<dbReference type="PROSITE" id="PS51767">
    <property type="entry name" value="PEPTIDASE_A1"/>
    <property type="match status" value="1"/>
</dbReference>
<dbReference type="InterPro" id="IPR001461">
    <property type="entry name" value="Aspartic_peptidase_A1"/>
</dbReference>
<evidence type="ECO:0000313" key="6">
    <source>
        <dbReference type="EMBL" id="SGZ50834.1"/>
    </source>
</evidence>
<dbReference type="Pfam" id="PF00026">
    <property type="entry name" value="Asp"/>
    <property type="match status" value="1"/>
</dbReference>
<keyword evidence="7" id="KW-1185">Reference proteome</keyword>
<evidence type="ECO:0000259" key="5">
    <source>
        <dbReference type="PROSITE" id="PS51767"/>
    </source>
</evidence>
<evidence type="ECO:0000256" key="4">
    <source>
        <dbReference type="SAM" id="MobiDB-lite"/>
    </source>
</evidence>
<dbReference type="AlphaFoldDB" id="A0A1L0BKW7"/>
<dbReference type="Proteomes" id="UP000182334">
    <property type="component" value="Chromosome II"/>
</dbReference>
<dbReference type="Gene3D" id="2.40.70.10">
    <property type="entry name" value="Acid Proteases"/>
    <property type="match status" value="2"/>
</dbReference>
<feature type="region of interest" description="Disordered" evidence="4">
    <location>
        <begin position="459"/>
        <end position="521"/>
    </location>
</feature>
<dbReference type="InterPro" id="IPR033121">
    <property type="entry name" value="PEPTIDASE_A1"/>
</dbReference>
<dbReference type="STRING" id="45354.A0A1L0BKW7"/>
<dbReference type="PANTHER" id="PTHR47966:SF51">
    <property type="entry name" value="BETA-SITE APP-CLEAVING ENZYME, ISOFORM A-RELATED"/>
    <property type="match status" value="1"/>
</dbReference>
<evidence type="ECO:0000313" key="7">
    <source>
        <dbReference type="Proteomes" id="UP000182334"/>
    </source>
</evidence>